<dbReference type="InterPro" id="IPR005229">
    <property type="entry name" value="YicC/YloC-like"/>
</dbReference>
<gene>
    <name evidence="8" type="ORF">GLW04_04435</name>
</gene>
<evidence type="ECO:0000256" key="2">
    <source>
        <dbReference type="ARBA" id="ARBA00022722"/>
    </source>
</evidence>
<evidence type="ECO:0000256" key="5">
    <source>
        <dbReference type="ARBA" id="ARBA00035648"/>
    </source>
</evidence>
<comment type="cofactor">
    <cofactor evidence="1">
        <name>a divalent metal cation</name>
        <dbReference type="ChEBI" id="CHEBI:60240"/>
    </cofactor>
</comment>
<organism evidence="8 9">
    <name type="scientific">Halobacillus litoralis</name>
    <dbReference type="NCBI Taxonomy" id="45668"/>
    <lineage>
        <taxon>Bacteria</taxon>
        <taxon>Bacillati</taxon>
        <taxon>Bacillota</taxon>
        <taxon>Bacilli</taxon>
        <taxon>Bacillales</taxon>
        <taxon>Bacillaceae</taxon>
        <taxon>Halobacillus</taxon>
    </lineage>
</organism>
<keyword evidence="4" id="KW-0378">Hydrolase</keyword>
<comment type="similarity">
    <text evidence="5">Belongs to the YicC/YloC family.</text>
</comment>
<evidence type="ECO:0000259" key="6">
    <source>
        <dbReference type="Pfam" id="PF03755"/>
    </source>
</evidence>
<evidence type="ECO:0000256" key="4">
    <source>
        <dbReference type="ARBA" id="ARBA00022801"/>
    </source>
</evidence>
<dbReference type="Pfam" id="PF08340">
    <property type="entry name" value="YicC-like_C"/>
    <property type="match status" value="1"/>
</dbReference>
<proteinExistence type="inferred from homology"/>
<feature type="domain" description="Endoribonuclease YicC-like N-terminal" evidence="6">
    <location>
        <begin position="4"/>
        <end position="155"/>
    </location>
</feature>
<dbReference type="GO" id="GO:0016787">
    <property type="term" value="F:hydrolase activity"/>
    <property type="evidence" value="ECO:0007669"/>
    <property type="project" value="UniProtKB-KW"/>
</dbReference>
<comment type="caution">
    <text evidence="8">The sequence shown here is derived from an EMBL/GenBank/DDBJ whole genome shotgun (WGS) entry which is preliminary data.</text>
</comment>
<dbReference type="Pfam" id="PF03755">
    <property type="entry name" value="YicC-like_N"/>
    <property type="match status" value="1"/>
</dbReference>
<accession>A0A845DRF1</accession>
<dbReference type="EMBL" id="WMET01000001">
    <property type="protein sequence ID" value="MYL19125.1"/>
    <property type="molecule type" value="Genomic_DNA"/>
</dbReference>
<dbReference type="RefSeq" id="WP_160835543.1">
    <property type="nucleotide sequence ID" value="NZ_WMET01000001.1"/>
</dbReference>
<dbReference type="Proteomes" id="UP000460949">
    <property type="component" value="Unassembled WGS sequence"/>
</dbReference>
<dbReference type="PANTHER" id="PTHR30636:SF3">
    <property type="entry name" value="UPF0701 PROTEIN YICC"/>
    <property type="match status" value="1"/>
</dbReference>
<dbReference type="InterPro" id="IPR013527">
    <property type="entry name" value="YicC-like_N"/>
</dbReference>
<evidence type="ECO:0000313" key="8">
    <source>
        <dbReference type="EMBL" id="MYL19125.1"/>
    </source>
</evidence>
<keyword evidence="2" id="KW-0540">Nuclease</keyword>
<reference evidence="8 9" key="1">
    <citation type="submission" date="2019-11" db="EMBL/GenBank/DDBJ databases">
        <title>Genome sequences of 17 halophilic strains isolated from different environments.</title>
        <authorList>
            <person name="Furrow R.E."/>
        </authorList>
    </citation>
    <scope>NUCLEOTIDE SEQUENCE [LARGE SCALE GENOMIC DNA]</scope>
    <source>
        <strain evidence="8 9">22511_23_Filter</strain>
    </source>
</reference>
<sequence>MADSMTGYGREISEQEGTRVVVEVRSVNHRFLDVHTHLPSSLLFMEDSIRKRVKEAVQRGRVDVYITMDSGGFHTNVEVDWSAAEQYIQAMEDLKSRFHLTGDITIDMVSKLENVFVTKETEDVPGSFQEELQASVKQALNQLTDMRKREGRQLTKDLHSRITAVGHWLKMMDQRRPDVINEYKARIRARIEEYAAQTLTQDEPRILQEVALMAEKGDVTEEFTRMHSHLQQFEEALTQPGSVGRRLDFILQEMHREVNTMGSKSNDALLMEYVLNMKSELEKMKEQVQNVE</sequence>
<evidence type="ECO:0000259" key="7">
    <source>
        <dbReference type="Pfam" id="PF08340"/>
    </source>
</evidence>
<dbReference type="PANTHER" id="PTHR30636">
    <property type="entry name" value="UPF0701 PROTEIN YICC"/>
    <property type="match status" value="1"/>
</dbReference>
<name>A0A845DRF1_9BACI</name>
<evidence type="ECO:0000256" key="1">
    <source>
        <dbReference type="ARBA" id="ARBA00001968"/>
    </source>
</evidence>
<dbReference type="NCBIfam" id="TIGR00255">
    <property type="entry name" value="YicC/YloC family endoribonuclease"/>
    <property type="match status" value="1"/>
</dbReference>
<keyword evidence="3" id="KW-0255">Endonuclease</keyword>
<evidence type="ECO:0000256" key="3">
    <source>
        <dbReference type="ARBA" id="ARBA00022759"/>
    </source>
</evidence>
<dbReference type="AlphaFoldDB" id="A0A845DRF1"/>
<feature type="domain" description="Endoribonuclease YicC-like C-terminal" evidence="7">
    <location>
        <begin position="173"/>
        <end position="292"/>
    </location>
</feature>
<evidence type="ECO:0000313" key="9">
    <source>
        <dbReference type="Proteomes" id="UP000460949"/>
    </source>
</evidence>
<dbReference type="InterPro" id="IPR013551">
    <property type="entry name" value="YicC-like_C"/>
</dbReference>
<dbReference type="GO" id="GO:0004521">
    <property type="term" value="F:RNA endonuclease activity"/>
    <property type="evidence" value="ECO:0007669"/>
    <property type="project" value="InterPro"/>
</dbReference>
<protein>
    <submittedName>
        <fullName evidence="8">YicC family protein</fullName>
    </submittedName>
</protein>